<feature type="transmembrane region" description="Helical" evidence="1">
    <location>
        <begin position="86"/>
        <end position="107"/>
    </location>
</feature>
<feature type="transmembrane region" description="Helical" evidence="1">
    <location>
        <begin position="18"/>
        <end position="35"/>
    </location>
</feature>
<accession>X1C2B5</accession>
<evidence type="ECO:0000313" key="2">
    <source>
        <dbReference type="EMBL" id="GAG87472.1"/>
    </source>
</evidence>
<comment type="caution">
    <text evidence="2">The sequence shown here is derived from an EMBL/GenBank/DDBJ whole genome shotgun (WGS) entry which is preliminary data.</text>
</comment>
<evidence type="ECO:0000256" key="1">
    <source>
        <dbReference type="SAM" id="Phobius"/>
    </source>
</evidence>
<keyword evidence="1" id="KW-0812">Transmembrane</keyword>
<sequence length="123" mass="13656">VHIVAGIEIMGIKEGVELALFLLVGFVGIQGMISFSKKQGKEKFFKSRKSTVIFILLAFIAFGGFTTINNFIISIFPILGPSEIPILSPSFIILFFLFGFIAILFFYKNRVKLNVNKTNSGTL</sequence>
<dbReference type="EMBL" id="BART01010288">
    <property type="protein sequence ID" value="GAG87472.1"/>
    <property type="molecule type" value="Genomic_DNA"/>
</dbReference>
<proteinExistence type="predicted"/>
<keyword evidence="1" id="KW-1133">Transmembrane helix</keyword>
<protein>
    <submittedName>
        <fullName evidence="2">Uncharacterized protein</fullName>
    </submittedName>
</protein>
<feature type="non-terminal residue" evidence="2">
    <location>
        <position position="1"/>
    </location>
</feature>
<feature type="transmembrane region" description="Helical" evidence="1">
    <location>
        <begin position="55"/>
        <end position="80"/>
    </location>
</feature>
<name>X1C2B5_9ZZZZ</name>
<keyword evidence="1" id="KW-0472">Membrane</keyword>
<organism evidence="2">
    <name type="scientific">marine sediment metagenome</name>
    <dbReference type="NCBI Taxonomy" id="412755"/>
    <lineage>
        <taxon>unclassified sequences</taxon>
        <taxon>metagenomes</taxon>
        <taxon>ecological metagenomes</taxon>
    </lineage>
</organism>
<gene>
    <name evidence="2" type="ORF">S01H4_22444</name>
</gene>
<reference evidence="2" key="1">
    <citation type="journal article" date="2014" name="Front. Microbiol.">
        <title>High frequency of phylogenetically diverse reductive dehalogenase-homologous genes in deep subseafloor sedimentary metagenomes.</title>
        <authorList>
            <person name="Kawai M."/>
            <person name="Futagami T."/>
            <person name="Toyoda A."/>
            <person name="Takaki Y."/>
            <person name="Nishi S."/>
            <person name="Hori S."/>
            <person name="Arai W."/>
            <person name="Tsubouchi T."/>
            <person name="Morono Y."/>
            <person name="Uchiyama I."/>
            <person name="Ito T."/>
            <person name="Fujiyama A."/>
            <person name="Inagaki F."/>
            <person name="Takami H."/>
        </authorList>
    </citation>
    <scope>NUCLEOTIDE SEQUENCE</scope>
    <source>
        <strain evidence="2">Expedition CK06-06</strain>
    </source>
</reference>
<dbReference type="AlphaFoldDB" id="X1C2B5"/>